<reference evidence="1 2" key="1">
    <citation type="submission" date="2018-12" db="EMBL/GenBank/DDBJ databases">
        <authorList>
            <person name="Li K."/>
        </authorList>
    </citation>
    <scope>NUCLEOTIDE SEQUENCE [LARGE SCALE GENOMIC DNA]</scope>
    <source>
        <strain evidence="2">CR22</strain>
    </source>
</reference>
<gene>
    <name evidence="1" type="ORF">EJC51_18080</name>
</gene>
<evidence type="ECO:0000313" key="2">
    <source>
        <dbReference type="Proteomes" id="UP000280197"/>
    </source>
</evidence>
<keyword evidence="2" id="KW-1185">Reference proteome</keyword>
<proteinExistence type="predicted"/>
<protein>
    <submittedName>
        <fullName evidence="1">Uncharacterized protein</fullName>
    </submittedName>
</protein>
<organism evidence="1 2">
    <name type="scientific">Streptomyces aquilus</name>
    <dbReference type="NCBI Taxonomy" id="2548456"/>
    <lineage>
        <taxon>Bacteria</taxon>
        <taxon>Bacillati</taxon>
        <taxon>Actinomycetota</taxon>
        <taxon>Actinomycetes</taxon>
        <taxon>Kitasatosporales</taxon>
        <taxon>Streptomycetaceae</taxon>
        <taxon>Streptomyces</taxon>
    </lineage>
</organism>
<accession>A0A3Q9BVG5</accession>
<sequence length="197" mass="22524">MTQTLDQRRVSEIAHSLNRYEWRPTAEEVECGAEFFQLVQRLEEAERPGFPRDTSAKPWTLHLHTENVAVLAEEITLLREDFLPRWRERLAADSPMTELIDLYVRGAQPVVRHADAVLAAWEQTTLPEPTAQEIGYRTRYSGAAAKDVAARLRFDIAAAWEKEPPRRSLWEEMGPAWNFLGAVRSTMMAAVSGDVEY</sequence>
<dbReference type="RefSeq" id="WP_126272032.1">
    <property type="nucleotide sequence ID" value="NZ_CP034463.1"/>
</dbReference>
<evidence type="ECO:0000313" key="1">
    <source>
        <dbReference type="EMBL" id="AZP17841.1"/>
    </source>
</evidence>
<dbReference type="EMBL" id="CP034463">
    <property type="protein sequence ID" value="AZP17841.1"/>
    <property type="molecule type" value="Genomic_DNA"/>
</dbReference>
<dbReference type="AlphaFoldDB" id="A0A3Q9BVG5"/>
<name>A0A3Q9BVG5_9ACTN</name>
<dbReference type="Proteomes" id="UP000280197">
    <property type="component" value="Chromosome"/>
</dbReference>
<dbReference type="KEGG" id="saqu:EJC51_18080"/>